<dbReference type="STRING" id="5454.A0A162YHT3"/>
<feature type="domain" description="TauD/TfdA-like" evidence="7">
    <location>
        <begin position="18"/>
        <end position="357"/>
    </location>
</feature>
<gene>
    <name evidence="8" type="ORF">ST47_g8816</name>
</gene>
<dbReference type="GO" id="GO:0051213">
    <property type="term" value="F:dioxygenase activity"/>
    <property type="evidence" value="ECO:0007669"/>
    <property type="project" value="UniProtKB-KW"/>
</dbReference>
<evidence type="ECO:0000313" key="9">
    <source>
        <dbReference type="Proteomes" id="UP000076837"/>
    </source>
</evidence>
<keyword evidence="5" id="KW-0560">Oxidoreductase</keyword>
<accession>A0A162YHT3</accession>
<comment type="caution">
    <text evidence="8">The sequence shown here is derived from an EMBL/GenBank/DDBJ whole genome shotgun (WGS) entry which is preliminary data.</text>
</comment>
<evidence type="ECO:0000256" key="2">
    <source>
        <dbReference type="ARBA" id="ARBA00005896"/>
    </source>
</evidence>
<dbReference type="Proteomes" id="UP000076837">
    <property type="component" value="Unassembled WGS sequence"/>
</dbReference>
<evidence type="ECO:0000256" key="6">
    <source>
        <dbReference type="ARBA" id="ARBA00023004"/>
    </source>
</evidence>
<keyword evidence="9" id="KW-1185">Reference proteome</keyword>
<dbReference type="SUPFAM" id="SSF51197">
    <property type="entry name" value="Clavaminate synthase-like"/>
    <property type="match status" value="1"/>
</dbReference>
<organism evidence="8 9">
    <name type="scientific">Didymella rabiei</name>
    <name type="common">Chickpea ascochyta blight fungus</name>
    <name type="synonym">Mycosphaerella rabiei</name>
    <dbReference type="NCBI Taxonomy" id="5454"/>
    <lineage>
        <taxon>Eukaryota</taxon>
        <taxon>Fungi</taxon>
        <taxon>Dikarya</taxon>
        <taxon>Ascomycota</taxon>
        <taxon>Pezizomycotina</taxon>
        <taxon>Dothideomycetes</taxon>
        <taxon>Pleosporomycetidae</taxon>
        <taxon>Pleosporales</taxon>
        <taxon>Pleosporineae</taxon>
        <taxon>Didymellaceae</taxon>
        <taxon>Ascochyta</taxon>
    </lineage>
</organism>
<sequence length="404" mass="45067">MSSIQITPVARSANSRRNIGAVATNLDVNKLSEEDWKIIHDGLYTHSVLVLKKQAHATPKAQFELTQRFDSSSSGYGHGKTLDAKRSILHPDLKTIPHQPQVQVIGNGFVKAFEGLEDITLKHPHHKTFHKTAVPEAEDLEFTRFYRWHMDAALYDLQPPRVTSLMAVQVPKGRTQTLRYDDGTGDELQVPLGTTAFVSGYTMYDILSESDKEFARTTKVEYAAHPYIWMSSAKSRSTGLGLESDGLELPASELPDVEESKIIKLPMCWKNPVTGQLALQVHPSAVRRLHLRDGSVIGDLKVARDIVYRLQRPGIAPELVYCHDWEEGDMVLFNNQGTLHSVVGAFAPDEVRIFRQCNLASSAPPKGPGEGASEEAWTKPLRTYEPTKSAQAAEQAWMKPMRAY</sequence>
<dbReference type="InterPro" id="IPR051178">
    <property type="entry name" value="TfdA_dioxygenase"/>
</dbReference>
<comment type="cofactor">
    <cofactor evidence="1">
        <name>Fe(2+)</name>
        <dbReference type="ChEBI" id="CHEBI:29033"/>
    </cofactor>
</comment>
<evidence type="ECO:0000256" key="1">
    <source>
        <dbReference type="ARBA" id="ARBA00001954"/>
    </source>
</evidence>
<keyword evidence="3" id="KW-0479">Metal-binding</keyword>
<evidence type="ECO:0000256" key="3">
    <source>
        <dbReference type="ARBA" id="ARBA00022723"/>
    </source>
</evidence>
<evidence type="ECO:0000313" key="8">
    <source>
        <dbReference type="EMBL" id="KZM20050.1"/>
    </source>
</evidence>
<reference evidence="8 9" key="1">
    <citation type="journal article" date="2016" name="Sci. Rep.">
        <title>Draft genome sequencing and secretome analysis of fungal phytopathogen Ascochyta rabiei provides insight into the necrotrophic effector repertoire.</title>
        <authorList>
            <person name="Verma S."/>
            <person name="Gazara R.K."/>
            <person name="Nizam S."/>
            <person name="Parween S."/>
            <person name="Chattopadhyay D."/>
            <person name="Verma P.K."/>
        </authorList>
    </citation>
    <scope>NUCLEOTIDE SEQUENCE [LARGE SCALE GENOMIC DNA]</scope>
    <source>
        <strain evidence="8 9">ArDII</strain>
    </source>
</reference>
<dbReference type="PANTHER" id="PTHR43779:SF2">
    <property type="entry name" value="ALPHA-KETOGLUTARATE-DEPENDENT XANTHINE DIOXYGENASE XAN1"/>
    <property type="match status" value="1"/>
</dbReference>
<comment type="similarity">
    <text evidence="2">Belongs to the TfdA dioxygenase family.</text>
</comment>
<dbReference type="GO" id="GO:0046872">
    <property type="term" value="F:metal ion binding"/>
    <property type="evidence" value="ECO:0007669"/>
    <property type="project" value="UniProtKB-KW"/>
</dbReference>
<dbReference type="Pfam" id="PF02668">
    <property type="entry name" value="TauD"/>
    <property type="match status" value="1"/>
</dbReference>
<dbReference type="InterPro" id="IPR042098">
    <property type="entry name" value="TauD-like_sf"/>
</dbReference>
<protein>
    <submittedName>
        <fullName evidence="8">Dioxygenase</fullName>
    </submittedName>
</protein>
<evidence type="ECO:0000256" key="4">
    <source>
        <dbReference type="ARBA" id="ARBA00022964"/>
    </source>
</evidence>
<name>A0A162YHT3_DIDRA</name>
<dbReference type="EMBL" id="JYNV01000287">
    <property type="protein sequence ID" value="KZM20050.1"/>
    <property type="molecule type" value="Genomic_DNA"/>
</dbReference>
<evidence type="ECO:0000259" key="7">
    <source>
        <dbReference type="Pfam" id="PF02668"/>
    </source>
</evidence>
<dbReference type="InterPro" id="IPR003819">
    <property type="entry name" value="TauD/TfdA-like"/>
</dbReference>
<proteinExistence type="inferred from homology"/>
<dbReference type="Gene3D" id="3.60.130.10">
    <property type="entry name" value="Clavaminate synthase-like"/>
    <property type="match status" value="1"/>
</dbReference>
<keyword evidence="4 8" id="KW-0223">Dioxygenase</keyword>
<dbReference type="PANTHER" id="PTHR43779">
    <property type="entry name" value="DIOXYGENASE RV0097-RELATED"/>
    <property type="match status" value="1"/>
</dbReference>
<dbReference type="OrthoDB" id="93019at2759"/>
<keyword evidence="6" id="KW-0408">Iron</keyword>
<evidence type="ECO:0000256" key="5">
    <source>
        <dbReference type="ARBA" id="ARBA00023002"/>
    </source>
</evidence>
<dbReference type="AlphaFoldDB" id="A0A162YHT3"/>